<reference evidence="2" key="1">
    <citation type="submission" date="2021-06" db="EMBL/GenBank/DDBJ databases">
        <title>Elioraea tepida, sp. nov., a moderately thermophilic aerobic anoxygenic phototrophic bacterium isolated from an alkaline siliceous hot spring mat community in Yellowstone National Park, WY, USA.</title>
        <authorList>
            <person name="Saini M.K."/>
            <person name="Yoshida S."/>
            <person name="Sebastian A."/>
            <person name="Hirose S."/>
            <person name="Hara E."/>
            <person name="Tamaki H."/>
            <person name="Soulier N.T."/>
            <person name="Albert I."/>
            <person name="Hanada S."/>
            <person name="Bryant D.A."/>
            <person name="Tank M."/>
        </authorList>
    </citation>
    <scope>NUCLEOTIDE SEQUENCE</scope>
    <source>
        <strain evidence="2">MS-P2</strain>
    </source>
</reference>
<dbReference type="InterPro" id="IPR009579">
    <property type="entry name" value="DUF1192"/>
</dbReference>
<proteinExistence type="predicted"/>
<dbReference type="Proteomes" id="UP000694001">
    <property type="component" value="Chromosome"/>
</dbReference>
<dbReference type="Pfam" id="PF06698">
    <property type="entry name" value="DUF1192"/>
    <property type="match status" value="1"/>
</dbReference>
<evidence type="ECO:0000313" key="2">
    <source>
        <dbReference type="EMBL" id="QXM24509.1"/>
    </source>
</evidence>
<dbReference type="RefSeq" id="WP_218285566.1">
    <property type="nucleotide sequence ID" value="NZ_CP076448.1"/>
</dbReference>
<dbReference type="EMBL" id="CP076448">
    <property type="protein sequence ID" value="QXM24509.1"/>
    <property type="molecule type" value="Genomic_DNA"/>
</dbReference>
<gene>
    <name evidence="2" type="ORF">KO353_14915</name>
</gene>
<protein>
    <submittedName>
        <fullName evidence="2">DUF1192 domain-containing protein</fullName>
    </submittedName>
</protein>
<accession>A0A975U1C9</accession>
<dbReference type="KEGG" id="elio:KO353_14915"/>
<name>A0A975U1C9_9PROT</name>
<sequence>MPGEEEETPRKRPRFDPLPLEGMSREEMEAYIAALEVEIARVKATIAARESHRGAAEALFRKTAGLD</sequence>
<feature type="region of interest" description="Disordered" evidence="1">
    <location>
        <begin position="1"/>
        <end position="21"/>
    </location>
</feature>
<evidence type="ECO:0000256" key="1">
    <source>
        <dbReference type="SAM" id="MobiDB-lite"/>
    </source>
</evidence>
<organism evidence="2 3">
    <name type="scientific">Elioraea tepida</name>
    <dbReference type="NCBI Taxonomy" id="2843330"/>
    <lineage>
        <taxon>Bacteria</taxon>
        <taxon>Pseudomonadati</taxon>
        <taxon>Pseudomonadota</taxon>
        <taxon>Alphaproteobacteria</taxon>
        <taxon>Acetobacterales</taxon>
        <taxon>Elioraeaceae</taxon>
        <taxon>Elioraea</taxon>
    </lineage>
</organism>
<keyword evidence="3" id="KW-1185">Reference proteome</keyword>
<evidence type="ECO:0000313" key="3">
    <source>
        <dbReference type="Proteomes" id="UP000694001"/>
    </source>
</evidence>
<dbReference type="AlphaFoldDB" id="A0A975U1C9"/>